<keyword evidence="7" id="KW-0645">Protease</keyword>
<dbReference type="InterPro" id="IPR001431">
    <property type="entry name" value="Pept_M16_Zn_BS"/>
</dbReference>
<dbReference type="OrthoDB" id="10251424at2759"/>
<feature type="domain" description="Peptidase M16 N-terminal" evidence="16">
    <location>
        <begin position="42"/>
        <end position="188"/>
    </location>
</feature>
<evidence type="ECO:0000256" key="5">
    <source>
        <dbReference type="ARBA" id="ARBA00012299"/>
    </source>
</evidence>
<evidence type="ECO:0000256" key="9">
    <source>
        <dbReference type="ARBA" id="ARBA00022801"/>
    </source>
</evidence>
<protein>
    <recommendedName>
        <fullName evidence="6">Mitochondrial-processing peptidase subunit beta</fullName>
        <ecNumber evidence="5">3.4.24.64</ecNumber>
    </recommendedName>
    <alternativeName>
        <fullName evidence="14">Beta-MPP</fullName>
    </alternativeName>
</protein>
<keyword evidence="13" id="KW-0496">Mitochondrion</keyword>
<comment type="cofactor">
    <cofactor evidence="2">
        <name>Zn(2+)</name>
        <dbReference type="ChEBI" id="CHEBI:29105"/>
    </cofactor>
</comment>
<comment type="subcellular location">
    <subcellularLocation>
        <location evidence="3">Mitochondrion</location>
    </subcellularLocation>
</comment>
<gene>
    <name evidence="18" type="primary">PMPCB</name>
    <name evidence="18" type="ORF">NPIL_636551</name>
</gene>
<sequence>MYRNLYKISRYLHRTASYNTQVAQKILNFPETRISQLPNGLRIATEDSGIPTCTVGLWIDAGSRYETESNNGVAHFLEHMAFKGTSNRSQTALELEVENMGAHLNACTSREQTIFQAKCLTKDVKRAVDILSDIIQSSKYGESEIEVERGVILREMQEIEMNLQELVFDHLHAAAFQNTPLGRTILGPIENIKSISRKDLVEFKTNHYVASKMVLAGAGGVHHEELVKLAEDYFGSLKNHGVDGKNFLNTCSFTGCESRLCDESMPLVHAALAVEGCGWQNPESIPLLIANILIGNWDRSHGSGGNIYSKLAYKVGAKNLCHNFLSFNTCYKDTGLWGIYMVCDGKTLNDMLFTVQEEWHRLCTSVTEEEVARAKNLLMTNTLLLLDGSTPIFEDIGRQMLNYNRRIPISEMEARIEMINADVIREVCTNYLKKKPVTIAAIGPIEKMMDYNTLLNGMQ</sequence>
<keyword evidence="10" id="KW-0862">Zinc</keyword>
<dbReference type="InterPro" id="IPR050361">
    <property type="entry name" value="MPP/UQCRC_Complex"/>
</dbReference>
<keyword evidence="19" id="KW-1185">Reference proteome</keyword>
<evidence type="ECO:0000313" key="19">
    <source>
        <dbReference type="Proteomes" id="UP000887013"/>
    </source>
</evidence>
<evidence type="ECO:0000256" key="1">
    <source>
        <dbReference type="ARBA" id="ARBA00001098"/>
    </source>
</evidence>
<dbReference type="GO" id="GO:0006627">
    <property type="term" value="P:protein processing involved in protein targeting to mitochondrion"/>
    <property type="evidence" value="ECO:0007669"/>
    <property type="project" value="TreeGrafter"/>
</dbReference>
<feature type="domain" description="Peptidase M16 C-terminal" evidence="17">
    <location>
        <begin position="194"/>
        <end position="378"/>
    </location>
</feature>
<dbReference type="InterPro" id="IPR011765">
    <property type="entry name" value="Pept_M16_N"/>
</dbReference>
<keyword evidence="12" id="KW-0482">Metalloprotease</keyword>
<evidence type="ECO:0000256" key="7">
    <source>
        <dbReference type="ARBA" id="ARBA00022670"/>
    </source>
</evidence>
<dbReference type="FunFam" id="3.30.830.10:FF:000002">
    <property type="entry name" value="Mitochondrial-processing peptidase subunit beta"/>
    <property type="match status" value="1"/>
</dbReference>
<evidence type="ECO:0000256" key="8">
    <source>
        <dbReference type="ARBA" id="ARBA00022723"/>
    </source>
</evidence>
<dbReference type="GO" id="GO:0004222">
    <property type="term" value="F:metalloendopeptidase activity"/>
    <property type="evidence" value="ECO:0007669"/>
    <property type="project" value="UniProtKB-EC"/>
</dbReference>
<evidence type="ECO:0000313" key="18">
    <source>
        <dbReference type="EMBL" id="GFT55991.1"/>
    </source>
</evidence>
<dbReference type="GO" id="GO:0046872">
    <property type="term" value="F:metal ion binding"/>
    <property type="evidence" value="ECO:0007669"/>
    <property type="project" value="UniProtKB-KW"/>
</dbReference>
<evidence type="ECO:0000256" key="4">
    <source>
        <dbReference type="ARBA" id="ARBA00007261"/>
    </source>
</evidence>
<evidence type="ECO:0000256" key="13">
    <source>
        <dbReference type="ARBA" id="ARBA00023128"/>
    </source>
</evidence>
<comment type="similarity">
    <text evidence="4 15">Belongs to the peptidase M16 family.</text>
</comment>
<evidence type="ECO:0000256" key="14">
    <source>
        <dbReference type="ARBA" id="ARBA00031018"/>
    </source>
</evidence>
<proteinExistence type="inferred from homology"/>
<dbReference type="SUPFAM" id="SSF63411">
    <property type="entry name" value="LuxS/MPP-like metallohydrolase"/>
    <property type="match status" value="2"/>
</dbReference>
<dbReference type="EC" id="3.4.24.64" evidence="5"/>
<organism evidence="18 19">
    <name type="scientific">Nephila pilipes</name>
    <name type="common">Giant wood spider</name>
    <name type="synonym">Nephila maculata</name>
    <dbReference type="NCBI Taxonomy" id="299642"/>
    <lineage>
        <taxon>Eukaryota</taxon>
        <taxon>Metazoa</taxon>
        <taxon>Ecdysozoa</taxon>
        <taxon>Arthropoda</taxon>
        <taxon>Chelicerata</taxon>
        <taxon>Arachnida</taxon>
        <taxon>Araneae</taxon>
        <taxon>Araneomorphae</taxon>
        <taxon>Entelegynae</taxon>
        <taxon>Araneoidea</taxon>
        <taxon>Nephilidae</taxon>
        <taxon>Nephila</taxon>
    </lineage>
</organism>
<name>A0A8X6TX67_NEPPI</name>
<dbReference type="PANTHER" id="PTHR11851">
    <property type="entry name" value="METALLOPROTEASE"/>
    <property type="match status" value="1"/>
</dbReference>
<evidence type="ECO:0000256" key="3">
    <source>
        <dbReference type="ARBA" id="ARBA00004173"/>
    </source>
</evidence>
<keyword evidence="8" id="KW-0479">Metal-binding</keyword>
<dbReference type="Gene3D" id="3.30.830.10">
    <property type="entry name" value="Metalloenzyme, LuxS/M16 peptidase-like"/>
    <property type="match status" value="2"/>
</dbReference>
<evidence type="ECO:0000256" key="10">
    <source>
        <dbReference type="ARBA" id="ARBA00022833"/>
    </source>
</evidence>
<dbReference type="AlphaFoldDB" id="A0A8X6TX67"/>
<dbReference type="EMBL" id="BMAW01066692">
    <property type="protein sequence ID" value="GFT55991.1"/>
    <property type="molecule type" value="Genomic_DNA"/>
</dbReference>
<dbReference type="FunFam" id="3.30.830.10:FF:000001">
    <property type="entry name" value="Mitochondrial-processing peptidase subunit beta, mitochondrial"/>
    <property type="match status" value="1"/>
</dbReference>
<evidence type="ECO:0000256" key="15">
    <source>
        <dbReference type="RuleBase" id="RU004447"/>
    </source>
</evidence>
<comment type="catalytic activity">
    <reaction evidence="1">
        <text>Release of N-terminal transit peptides from precursor proteins imported into the mitochondrion, typically with Arg in position P2.</text>
        <dbReference type="EC" id="3.4.24.64"/>
    </reaction>
</comment>
<dbReference type="PANTHER" id="PTHR11851:SF149">
    <property type="entry name" value="GH01077P"/>
    <property type="match status" value="1"/>
</dbReference>
<keyword evidence="11" id="KW-0809">Transit peptide</keyword>
<accession>A0A8X6TX67</accession>
<dbReference type="Pfam" id="PF05193">
    <property type="entry name" value="Peptidase_M16_C"/>
    <property type="match status" value="1"/>
</dbReference>
<dbReference type="Pfam" id="PF00675">
    <property type="entry name" value="Peptidase_M16"/>
    <property type="match status" value="1"/>
</dbReference>
<comment type="caution">
    <text evidence="18">The sequence shown here is derived from an EMBL/GenBank/DDBJ whole genome shotgun (WGS) entry which is preliminary data.</text>
</comment>
<evidence type="ECO:0000256" key="6">
    <source>
        <dbReference type="ARBA" id="ARBA00020510"/>
    </source>
</evidence>
<dbReference type="Proteomes" id="UP000887013">
    <property type="component" value="Unassembled WGS sequence"/>
</dbReference>
<evidence type="ECO:0000259" key="17">
    <source>
        <dbReference type="Pfam" id="PF05193"/>
    </source>
</evidence>
<evidence type="ECO:0000259" key="16">
    <source>
        <dbReference type="Pfam" id="PF00675"/>
    </source>
</evidence>
<keyword evidence="9" id="KW-0378">Hydrolase</keyword>
<evidence type="ECO:0000256" key="12">
    <source>
        <dbReference type="ARBA" id="ARBA00023049"/>
    </source>
</evidence>
<reference evidence="18" key="1">
    <citation type="submission" date="2020-08" db="EMBL/GenBank/DDBJ databases">
        <title>Multicomponent nature underlies the extraordinary mechanical properties of spider dragline silk.</title>
        <authorList>
            <person name="Kono N."/>
            <person name="Nakamura H."/>
            <person name="Mori M."/>
            <person name="Yoshida Y."/>
            <person name="Ohtoshi R."/>
            <person name="Malay A.D."/>
            <person name="Moran D.A.P."/>
            <person name="Tomita M."/>
            <person name="Numata K."/>
            <person name="Arakawa K."/>
        </authorList>
    </citation>
    <scope>NUCLEOTIDE SEQUENCE</scope>
</reference>
<evidence type="ECO:0000256" key="2">
    <source>
        <dbReference type="ARBA" id="ARBA00001947"/>
    </source>
</evidence>
<dbReference type="PROSITE" id="PS00143">
    <property type="entry name" value="INSULINASE"/>
    <property type="match status" value="1"/>
</dbReference>
<dbReference type="GO" id="GO:0005759">
    <property type="term" value="C:mitochondrial matrix"/>
    <property type="evidence" value="ECO:0007669"/>
    <property type="project" value="UniProtKB-ARBA"/>
</dbReference>
<dbReference type="InterPro" id="IPR007863">
    <property type="entry name" value="Peptidase_M16_C"/>
</dbReference>
<dbReference type="InterPro" id="IPR011249">
    <property type="entry name" value="Metalloenz_LuxS/M16"/>
</dbReference>
<evidence type="ECO:0000256" key="11">
    <source>
        <dbReference type="ARBA" id="ARBA00022946"/>
    </source>
</evidence>